<name>A0AAU8CVB9_9HYPH</name>
<dbReference type="InterPro" id="IPR050983">
    <property type="entry name" value="GST_Omega/HSP26"/>
</dbReference>
<evidence type="ECO:0000313" key="2">
    <source>
        <dbReference type="EMBL" id="XCG50781.1"/>
    </source>
</evidence>
<dbReference type="AlphaFoldDB" id="A0AAU8CVB9"/>
<evidence type="ECO:0000259" key="1">
    <source>
        <dbReference type="PROSITE" id="PS50404"/>
    </source>
</evidence>
<dbReference type="CDD" id="cd03049">
    <property type="entry name" value="GST_N_3"/>
    <property type="match status" value="1"/>
</dbReference>
<dbReference type="GO" id="GO:0005737">
    <property type="term" value="C:cytoplasm"/>
    <property type="evidence" value="ECO:0007669"/>
    <property type="project" value="TreeGrafter"/>
</dbReference>
<feature type="domain" description="GST N-terminal" evidence="1">
    <location>
        <begin position="1"/>
        <end position="82"/>
    </location>
</feature>
<dbReference type="InterPro" id="IPR004045">
    <property type="entry name" value="Glutathione_S-Trfase_N"/>
</dbReference>
<organism evidence="2">
    <name type="scientific">Mesorhizobium sp. WSM2240</name>
    <dbReference type="NCBI Taxonomy" id="3228851"/>
    <lineage>
        <taxon>Bacteria</taxon>
        <taxon>Pseudomonadati</taxon>
        <taxon>Pseudomonadota</taxon>
        <taxon>Alphaproteobacteria</taxon>
        <taxon>Hyphomicrobiales</taxon>
        <taxon>Phyllobacteriaceae</taxon>
        <taxon>Mesorhizobium</taxon>
    </lineage>
</organism>
<dbReference type="EMBL" id="CP159253">
    <property type="protein sequence ID" value="XCG50781.1"/>
    <property type="molecule type" value="Genomic_DNA"/>
</dbReference>
<dbReference type="InterPro" id="IPR036282">
    <property type="entry name" value="Glutathione-S-Trfase_C_sf"/>
</dbReference>
<dbReference type="PANTHER" id="PTHR43968:SF6">
    <property type="entry name" value="GLUTATHIONE S-TRANSFERASE OMEGA"/>
    <property type="match status" value="1"/>
</dbReference>
<dbReference type="Gene3D" id="1.20.1050.10">
    <property type="match status" value="1"/>
</dbReference>
<dbReference type="PANTHER" id="PTHR43968">
    <property type="match status" value="1"/>
</dbReference>
<reference evidence="2" key="1">
    <citation type="submission" date="2024-06" db="EMBL/GenBank/DDBJ databases">
        <title>Mesorhizobium karijinii sp. nov., a symbiont of the iconic Swainsona formosa from arid Australia.</title>
        <authorList>
            <person name="Hill Y.J."/>
            <person name="Watkin E.L.J."/>
            <person name="O'Hara G.W."/>
            <person name="Terpolilli J."/>
            <person name="Tye M.L."/>
            <person name="Kohlmeier M.G."/>
        </authorList>
    </citation>
    <scope>NUCLEOTIDE SEQUENCE</scope>
    <source>
        <strain evidence="2">WSM2240</strain>
    </source>
</reference>
<dbReference type="RefSeq" id="WP_353641711.1">
    <property type="nucleotide sequence ID" value="NZ_CP159253.1"/>
</dbReference>
<dbReference type="Pfam" id="PF13409">
    <property type="entry name" value="GST_N_2"/>
    <property type="match status" value="1"/>
</dbReference>
<accession>A0AAU8CVB9</accession>
<protein>
    <submittedName>
        <fullName evidence="2">Glutathione S-transferase family protein</fullName>
    </submittedName>
</protein>
<sequence length="205" mass="22834">MKLLYQTHSPYARKVLVAAHEIGLTDKLEVVHQETSPTRRNEDVISLNPLGKVPVLICDDGLVLFDSTVICEYLDSMNQGQKLIPASGKARWLALRLQALAQGIADSGIAVRWEAERRPEALRWPTMRDAQLQKIAEACDFVEQEVELKGSPDIGEIALATTLSWIAFRDVYSFGTGRPRLSSWYDSFSKRPSMAATTLSGETQD</sequence>
<dbReference type="PROSITE" id="PS50404">
    <property type="entry name" value="GST_NTER"/>
    <property type="match status" value="1"/>
</dbReference>
<dbReference type="Gene3D" id="3.40.30.10">
    <property type="entry name" value="Glutaredoxin"/>
    <property type="match status" value="1"/>
</dbReference>
<dbReference type="CDD" id="cd03205">
    <property type="entry name" value="GST_C_6"/>
    <property type="match status" value="1"/>
</dbReference>
<dbReference type="SUPFAM" id="SSF47616">
    <property type="entry name" value="GST C-terminal domain-like"/>
    <property type="match status" value="1"/>
</dbReference>
<dbReference type="SUPFAM" id="SSF52833">
    <property type="entry name" value="Thioredoxin-like"/>
    <property type="match status" value="1"/>
</dbReference>
<proteinExistence type="predicted"/>
<gene>
    <name evidence="2" type="ORF">ABVK50_10005</name>
</gene>
<dbReference type="InterPro" id="IPR036249">
    <property type="entry name" value="Thioredoxin-like_sf"/>
</dbReference>